<protein>
    <submittedName>
        <fullName evidence="2">Uncharacterized protein</fullName>
    </submittedName>
</protein>
<evidence type="ECO:0000313" key="3">
    <source>
        <dbReference type="Proteomes" id="UP000323000"/>
    </source>
</evidence>
<organism evidence="2 3">
    <name type="scientific">Acer yangbiense</name>
    <dbReference type="NCBI Taxonomy" id="1000413"/>
    <lineage>
        <taxon>Eukaryota</taxon>
        <taxon>Viridiplantae</taxon>
        <taxon>Streptophyta</taxon>
        <taxon>Embryophyta</taxon>
        <taxon>Tracheophyta</taxon>
        <taxon>Spermatophyta</taxon>
        <taxon>Magnoliopsida</taxon>
        <taxon>eudicotyledons</taxon>
        <taxon>Gunneridae</taxon>
        <taxon>Pentapetalae</taxon>
        <taxon>rosids</taxon>
        <taxon>malvids</taxon>
        <taxon>Sapindales</taxon>
        <taxon>Sapindaceae</taxon>
        <taxon>Hippocastanoideae</taxon>
        <taxon>Acereae</taxon>
        <taxon>Acer</taxon>
    </lineage>
</organism>
<evidence type="ECO:0000256" key="1">
    <source>
        <dbReference type="SAM" id="MobiDB-lite"/>
    </source>
</evidence>
<feature type="region of interest" description="Disordered" evidence="1">
    <location>
        <begin position="228"/>
        <end position="249"/>
    </location>
</feature>
<sequence length="249" mass="28598">MVQYLEPWQLFQESMKRTYDMRPAVFLGLSITDKIVSLAMSDSDYPNSRYSLPCHYGICPIDYKSILDKLLEINGQYDLLGIVVANRSSKENPLDDLMDHLCEIETFNSLKYTRWEDDIASRSALFESCGSGWRTFPIDGSDSEVCSEEREDLEIFSARFMIGASLLIPFANAFVNVFKTLHGAEYLRQKTRGGWIPREGEKEAVQDVPQQSRAEPLHMFSLLNRVKDDRELDSDEEKEMEDSLSKSSF</sequence>
<feature type="compositionally biased region" description="Acidic residues" evidence="1">
    <location>
        <begin position="231"/>
        <end position="242"/>
    </location>
</feature>
<accession>A0A5C7HRG1</accession>
<gene>
    <name evidence="2" type="ORF">EZV62_016715</name>
</gene>
<reference evidence="3" key="1">
    <citation type="journal article" date="2019" name="Gigascience">
        <title>De novo genome assembly of the endangered Acer yangbiense, a plant species with extremely small populations endemic to Yunnan Province, China.</title>
        <authorList>
            <person name="Yang J."/>
            <person name="Wariss H.M."/>
            <person name="Tao L."/>
            <person name="Zhang R."/>
            <person name="Yun Q."/>
            <person name="Hollingsworth P."/>
            <person name="Dao Z."/>
            <person name="Luo G."/>
            <person name="Guo H."/>
            <person name="Ma Y."/>
            <person name="Sun W."/>
        </authorList>
    </citation>
    <scope>NUCLEOTIDE SEQUENCE [LARGE SCALE GENOMIC DNA]</scope>
    <source>
        <strain evidence="3">cv. Malutang</strain>
    </source>
</reference>
<proteinExistence type="predicted"/>
<evidence type="ECO:0000313" key="2">
    <source>
        <dbReference type="EMBL" id="TXG58886.1"/>
    </source>
</evidence>
<dbReference type="OrthoDB" id="10329770at2759"/>
<dbReference type="EMBL" id="VAHF01000007">
    <property type="protein sequence ID" value="TXG58886.1"/>
    <property type="molecule type" value="Genomic_DNA"/>
</dbReference>
<keyword evidence="3" id="KW-1185">Reference proteome</keyword>
<dbReference type="AlphaFoldDB" id="A0A5C7HRG1"/>
<name>A0A5C7HRG1_9ROSI</name>
<dbReference type="Proteomes" id="UP000323000">
    <property type="component" value="Chromosome 7"/>
</dbReference>
<comment type="caution">
    <text evidence="2">The sequence shown here is derived from an EMBL/GenBank/DDBJ whole genome shotgun (WGS) entry which is preliminary data.</text>
</comment>